<accession>A0A0F7SE51</accession>
<evidence type="ECO:0000256" key="10">
    <source>
        <dbReference type="SAM" id="Phobius"/>
    </source>
</evidence>
<proteinExistence type="predicted"/>
<feature type="compositionally biased region" description="Low complexity" evidence="9">
    <location>
        <begin position="132"/>
        <end position="158"/>
    </location>
</feature>
<feature type="region of interest" description="Disordered" evidence="9">
    <location>
        <begin position="557"/>
        <end position="604"/>
    </location>
</feature>
<comment type="subcellular location">
    <subcellularLocation>
        <location evidence="1">Endoplasmic reticulum membrane</location>
    </subcellularLocation>
</comment>
<feature type="compositionally biased region" description="Polar residues" evidence="9">
    <location>
        <begin position="1282"/>
        <end position="1292"/>
    </location>
</feature>
<feature type="compositionally biased region" description="Low complexity" evidence="9">
    <location>
        <begin position="807"/>
        <end position="818"/>
    </location>
</feature>
<evidence type="ECO:0000256" key="3">
    <source>
        <dbReference type="ARBA" id="ARBA00022692"/>
    </source>
</evidence>
<dbReference type="PROSITE" id="PS51847">
    <property type="entry name" value="SMP"/>
    <property type="match status" value="1"/>
</dbReference>
<feature type="compositionally biased region" description="Polar residues" evidence="9">
    <location>
        <begin position="1241"/>
        <end position="1264"/>
    </location>
</feature>
<organism evidence="12">
    <name type="scientific">Phaffia rhodozyma</name>
    <name type="common">Yeast</name>
    <name type="synonym">Xanthophyllomyces dendrorhous</name>
    <dbReference type="NCBI Taxonomy" id="264483"/>
    <lineage>
        <taxon>Eukaryota</taxon>
        <taxon>Fungi</taxon>
        <taxon>Dikarya</taxon>
        <taxon>Basidiomycota</taxon>
        <taxon>Agaricomycotina</taxon>
        <taxon>Tremellomycetes</taxon>
        <taxon>Cystofilobasidiales</taxon>
        <taxon>Mrakiaceae</taxon>
        <taxon>Phaffia</taxon>
    </lineage>
</organism>
<dbReference type="EMBL" id="LN483116">
    <property type="protein sequence ID" value="CDZ96221.1"/>
    <property type="molecule type" value="Genomic_DNA"/>
</dbReference>
<dbReference type="PANTHER" id="PTHR13466:SF19">
    <property type="entry name" value="NUCLEUS-VACUOLE JUNCTION PROTEIN 2"/>
    <property type="match status" value="1"/>
</dbReference>
<feature type="region of interest" description="Disordered" evidence="9">
    <location>
        <begin position="984"/>
        <end position="1004"/>
    </location>
</feature>
<feature type="compositionally biased region" description="Low complexity" evidence="9">
    <location>
        <begin position="1073"/>
        <end position="1082"/>
    </location>
</feature>
<dbReference type="GO" id="GO:0032865">
    <property type="term" value="C:ERMES complex"/>
    <property type="evidence" value="ECO:0007669"/>
    <property type="project" value="TreeGrafter"/>
</dbReference>
<evidence type="ECO:0000256" key="5">
    <source>
        <dbReference type="ARBA" id="ARBA00022989"/>
    </source>
</evidence>
<dbReference type="GO" id="GO:0015914">
    <property type="term" value="P:phospholipid transport"/>
    <property type="evidence" value="ECO:0007669"/>
    <property type="project" value="TreeGrafter"/>
</dbReference>
<keyword evidence="2" id="KW-0813">Transport</keyword>
<dbReference type="GO" id="GO:1990456">
    <property type="term" value="P:mitochondrion-endoplasmic reticulum membrane tethering"/>
    <property type="evidence" value="ECO:0007669"/>
    <property type="project" value="TreeGrafter"/>
</dbReference>
<feature type="domain" description="SMP-LTD" evidence="11">
    <location>
        <begin position="303"/>
        <end position="492"/>
    </location>
</feature>
<feature type="compositionally biased region" description="Polar residues" evidence="9">
    <location>
        <begin position="871"/>
        <end position="880"/>
    </location>
</feature>
<feature type="region of interest" description="Disordered" evidence="9">
    <location>
        <begin position="1073"/>
        <end position="1116"/>
    </location>
</feature>
<keyword evidence="4" id="KW-0256">Endoplasmic reticulum</keyword>
<keyword evidence="5 10" id="KW-1133">Transmembrane helix</keyword>
<name>A0A0F7SE51_PHARH</name>
<reference evidence="12" key="1">
    <citation type="submission" date="2014-08" db="EMBL/GenBank/DDBJ databases">
        <authorList>
            <person name="Sharma Rahul"/>
            <person name="Thines Marco"/>
        </authorList>
    </citation>
    <scope>NUCLEOTIDE SEQUENCE</scope>
</reference>
<dbReference type="CDD" id="cd21675">
    <property type="entry name" value="SMP_TEX2"/>
    <property type="match status" value="1"/>
</dbReference>
<evidence type="ECO:0000256" key="2">
    <source>
        <dbReference type="ARBA" id="ARBA00022448"/>
    </source>
</evidence>
<evidence type="ECO:0000259" key="11">
    <source>
        <dbReference type="PROSITE" id="PS51847"/>
    </source>
</evidence>
<keyword evidence="7" id="KW-0446">Lipid-binding</keyword>
<evidence type="ECO:0000313" key="12">
    <source>
        <dbReference type="EMBL" id="CDZ96221.1"/>
    </source>
</evidence>
<evidence type="ECO:0000256" key="1">
    <source>
        <dbReference type="ARBA" id="ARBA00004586"/>
    </source>
</evidence>
<keyword evidence="3 10" id="KW-0812">Transmembrane</keyword>
<dbReference type="PANTHER" id="PTHR13466">
    <property type="entry name" value="TEX2 PROTEIN-RELATED"/>
    <property type="match status" value="1"/>
</dbReference>
<feature type="compositionally biased region" description="Low complexity" evidence="9">
    <location>
        <begin position="1096"/>
        <end position="1109"/>
    </location>
</feature>
<feature type="region of interest" description="Disordered" evidence="9">
    <location>
        <begin position="1203"/>
        <end position="1301"/>
    </location>
</feature>
<dbReference type="Gene3D" id="2.30.29.30">
    <property type="entry name" value="Pleckstrin-homology domain (PH domain)/Phosphotyrosine-binding domain (PTB)"/>
    <property type="match status" value="1"/>
</dbReference>
<dbReference type="InterPro" id="IPR011993">
    <property type="entry name" value="PH-like_dom_sf"/>
</dbReference>
<evidence type="ECO:0000256" key="8">
    <source>
        <dbReference type="ARBA" id="ARBA00023136"/>
    </source>
</evidence>
<keyword evidence="8 10" id="KW-0472">Membrane</keyword>
<dbReference type="SUPFAM" id="SSF50729">
    <property type="entry name" value="PH domain-like"/>
    <property type="match status" value="1"/>
</dbReference>
<protein>
    <submittedName>
        <fullName evidence="12">Uncharacterized conserved protein TEX2, contains PH domain</fullName>
    </submittedName>
</protein>
<feature type="region of interest" description="Disordered" evidence="9">
    <location>
        <begin position="760"/>
        <end position="889"/>
    </location>
</feature>
<feature type="compositionally biased region" description="Polar residues" evidence="9">
    <location>
        <begin position="566"/>
        <end position="600"/>
    </location>
</feature>
<evidence type="ECO:0000256" key="7">
    <source>
        <dbReference type="ARBA" id="ARBA00023121"/>
    </source>
</evidence>
<feature type="compositionally biased region" description="Polar residues" evidence="9">
    <location>
        <begin position="848"/>
        <end position="857"/>
    </location>
</feature>
<keyword evidence="6" id="KW-0445">Lipid transport</keyword>
<evidence type="ECO:0000256" key="6">
    <source>
        <dbReference type="ARBA" id="ARBA00023055"/>
    </source>
</evidence>
<feature type="transmembrane region" description="Helical" evidence="10">
    <location>
        <begin position="7"/>
        <end position="28"/>
    </location>
</feature>
<evidence type="ECO:0000256" key="4">
    <source>
        <dbReference type="ARBA" id="ARBA00022824"/>
    </source>
</evidence>
<dbReference type="GO" id="GO:0008289">
    <property type="term" value="F:lipid binding"/>
    <property type="evidence" value="ECO:0007669"/>
    <property type="project" value="UniProtKB-KW"/>
</dbReference>
<evidence type="ECO:0000256" key="9">
    <source>
        <dbReference type="SAM" id="MobiDB-lite"/>
    </source>
</evidence>
<sequence>MGVFTHLFAFILGGLTLIPLLIFGIFVWTSVPVGDPHPSKIIKNAIEKEALLSGHTTKPGAISTSKDIPASGVFVKSSSRLSNWLTVRRSFSPYPSGASENPKPAKETSSDNSYSALLLRTVRSSASQASNTAPVTGSTSSTPSNSSSTGGSTSASVSQYKPPSDFKFCCLKGTTLFLYEDQDQSECYAVLNLQHLKVTIFPDDLKDAEMFAKRNCIKLSSLNEEEKLDRAGAGEKKGSSSSLPYISPWYIFVKESSLMEDWYLALKHASSRNPQVSVLDQLSPVFSQKDMAYLIEKLDTDPDPIPMRWLNGMFGRFFLGIHRTALLEDVIISKIHKKLGRLQLPSFLSPLKVSSVEIKSPPPTFSKPMLRDLTKEGEASMEVAVCWMGEVRIKVGTEVSLTLVGRVLRVSVVLDLVIKEIEGNLLLMIKSPPSSRVWYGFTKEPKMVINVEPVVSSTHIKWSMILKPIEKQIREGIIESVVLPNMDDINWFDSSAYPNNRGAVFAEAARNVEDPALPAPSPIETTTDEATLIDTKNTDAMPGGLRKRPASVISGEFPVEEEADSGGSTPVTPSDGSLHRSASTSIKRNWFGNKTNGSGDSNKKPVAVLDEGTVKAVPISSSSSIILDEFYQPSSETSTIPLKASSASTGRLSTESLPAQVGSTRAPIFNPALPQSEPVRPRTATLPMEDRTLKQPHASKPVTVPESTSPARSTTSLVSNWKARANNVDKQAISTSLNQAKDVAKRWGANWAAKRKVVASTGSNEAEGLRGAQPVAGRGHQSSLSLGQMPTDLFNRFSSSKEDKLESASSSRTDLSRSYPPINPAPRNFDEDSDKSVPPTARHVAPSSADSIVSNSLPVPPQLPKRDRSPSLRSKPTSPHAQDPKKKSLMALPSGAQATVKLQTDSAPAGAHTTVYEEGVNRRAAPVRTQMSASPMMTIPRIPLSRKADVMAFGSTDENKEPIGQKDKLSSIYKLFPNGNVGSGVSPLSTDETADRSSIEESSNILTDASAQAMTDDRPPLVASEVESTNSAILASLEASPLAANTVISPAVQLPIPTRSRTFSSDSITSSLSSSLKASLPPSAGPVASAGRRRAPSVSSISSSTPSSPIALSGTPSFSFSTRTAATITDDLQTRAQSVSSGSSLESGSQLSGSLSKAEETLWGIARRDRERGVAQVMDPISNETTSGKVIYSRSTSILAEISDDSTHTSTRISAASASPSQLDRSLLPLRDQSDRMPTPDLSSRQQSQFSTVSSTMPSDQLSIVQDGERESLELRPGLGTRSRSVSETNSLGGMFRFDEH</sequence>
<feature type="compositionally biased region" description="Polar residues" evidence="9">
    <location>
        <begin position="705"/>
        <end position="718"/>
    </location>
</feature>
<feature type="region of interest" description="Disordered" evidence="9">
    <location>
        <begin position="694"/>
        <end position="718"/>
    </location>
</feature>
<feature type="region of interest" description="Disordered" evidence="9">
    <location>
        <begin position="125"/>
        <end position="160"/>
    </location>
</feature>
<dbReference type="GO" id="GO:0005789">
    <property type="term" value="C:endoplasmic reticulum membrane"/>
    <property type="evidence" value="ECO:0007669"/>
    <property type="project" value="UniProtKB-SubCell"/>
</dbReference>
<feature type="compositionally biased region" description="Polar residues" evidence="9">
    <location>
        <begin position="1208"/>
        <end position="1224"/>
    </location>
</feature>
<dbReference type="InterPro" id="IPR031468">
    <property type="entry name" value="SMP_LBD"/>
</dbReference>